<dbReference type="Proteomes" id="UP000237000">
    <property type="component" value="Unassembled WGS sequence"/>
</dbReference>
<dbReference type="AlphaFoldDB" id="A0A2P5EHE6"/>
<sequence>MENRSNVSVEEDDSNHLIKHIVYPTRELAMLNNKITAILKLMINLADAMQLEIKNFIEKIKENKRRNGDRDEIRTASEALQRNLQVYEKTINLLMIQFNEKILFLRRISRTPIREYLYRR</sequence>
<comment type="caution">
    <text evidence="2">The sequence shown here is derived from an EMBL/GenBank/DDBJ whole genome shotgun (WGS) entry which is preliminary data.</text>
</comment>
<protein>
    <submittedName>
        <fullName evidence="2">Uncharacterized protein</fullName>
    </submittedName>
</protein>
<dbReference type="EMBL" id="JXTC01000154">
    <property type="protein sequence ID" value="PON84961.1"/>
    <property type="molecule type" value="Genomic_DNA"/>
</dbReference>
<keyword evidence="3" id="KW-1185">Reference proteome</keyword>
<dbReference type="OrthoDB" id="10369179at2759"/>
<name>A0A2P5EHE6_TREOI</name>
<gene>
    <name evidence="2" type="ORF">TorRG33x02_192130</name>
</gene>
<evidence type="ECO:0000256" key="1">
    <source>
        <dbReference type="SAM" id="Coils"/>
    </source>
</evidence>
<proteinExistence type="predicted"/>
<evidence type="ECO:0000313" key="2">
    <source>
        <dbReference type="EMBL" id="PON84961.1"/>
    </source>
</evidence>
<feature type="coiled-coil region" evidence="1">
    <location>
        <begin position="46"/>
        <end position="97"/>
    </location>
</feature>
<evidence type="ECO:0000313" key="3">
    <source>
        <dbReference type="Proteomes" id="UP000237000"/>
    </source>
</evidence>
<keyword evidence="1" id="KW-0175">Coiled coil</keyword>
<reference evidence="3" key="1">
    <citation type="submission" date="2016-06" db="EMBL/GenBank/DDBJ databases">
        <title>Parallel loss of symbiosis genes in relatives of nitrogen-fixing non-legume Parasponia.</title>
        <authorList>
            <person name="Van Velzen R."/>
            <person name="Holmer R."/>
            <person name="Bu F."/>
            <person name="Rutten L."/>
            <person name="Van Zeijl A."/>
            <person name="Liu W."/>
            <person name="Santuari L."/>
            <person name="Cao Q."/>
            <person name="Sharma T."/>
            <person name="Shen D."/>
            <person name="Roswanjaya Y."/>
            <person name="Wardhani T."/>
            <person name="Kalhor M.S."/>
            <person name="Jansen J."/>
            <person name="Van den Hoogen J."/>
            <person name="Gungor B."/>
            <person name="Hartog M."/>
            <person name="Hontelez J."/>
            <person name="Verver J."/>
            <person name="Yang W.-C."/>
            <person name="Schijlen E."/>
            <person name="Repin R."/>
            <person name="Schilthuizen M."/>
            <person name="Schranz E."/>
            <person name="Heidstra R."/>
            <person name="Miyata K."/>
            <person name="Fedorova E."/>
            <person name="Kohlen W."/>
            <person name="Bisseling T."/>
            <person name="Smit S."/>
            <person name="Geurts R."/>
        </authorList>
    </citation>
    <scope>NUCLEOTIDE SEQUENCE [LARGE SCALE GENOMIC DNA]</scope>
    <source>
        <strain evidence="3">cv. RG33-2</strain>
    </source>
</reference>
<organism evidence="2 3">
    <name type="scientific">Trema orientale</name>
    <name type="common">Charcoal tree</name>
    <name type="synonym">Celtis orientalis</name>
    <dbReference type="NCBI Taxonomy" id="63057"/>
    <lineage>
        <taxon>Eukaryota</taxon>
        <taxon>Viridiplantae</taxon>
        <taxon>Streptophyta</taxon>
        <taxon>Embryophyta</taxon>
        <taxon>Tracheophyta</taxon>
        <taxon>Spermatophyta</taxon>
        <taxon>Magnoliopsida</taxon>
        <taxon>eudicotyledons</taxon>
        <taxon>Gunneridae</taxon>
        <taxon>Pentapetalae</taxon>
        <taxon>rosids</taxon>
        <taxon>fabids</taxon>
        <taxon>Rosales</taxon>
        <taxon>Cannabaceae</taxon>
        <taxon>Trema</taxon>
    </lineage>
</organism>
<accession>A0A2P5EHE6</accession>
<dbReference type="InParanoid" id="A0A2P5EHE6"/>